<evidence type="ECO:0000256" key="1">
    <source>
        <dbReference type="ARBA" id="ARBA00004496"/>
    </source>
</evidence>
<dbReference type="InterPro" id="IPR009001">
    <property type="entry name" value="Transl_elong_EF1A/Init_IF2_C"/>
</dbReference>
<dbReference type="Pfam" id="PF25461">
    <property type="entry name" value="Beta-barrel_SelB"/>
    <property type="match status" value="1"/>
</dbReference>
<dbReference type="InterPro" id="IPR036388">
    <property type="entry name" value="WH-like_DNA-bd_sf"/>
</dbReference>
<dbReference type="GO" id="GO:0003746">
    <property type="term" value="F:translation elongation factor activity"/>
    <property type="evidence" value="ECO:0007669"/>
    <property type="project" value="UniProtKB-KW"/>
</dbReference>
<keyword evidence="5" id="KW-0342">GTP-binding</keyword>
<dbReference type="Gene3D" id="3.40.50.300">
    <property type="entry name" value="P-loop containing nucleotide triphosphate hydrolases"/>
    <property type="match status" value="1"/>
</dbReference>
<keyword evidence="3" id="KW-0547">Nucleotide-binding</keyword>
<evidence type="ECO:0000256" key="2">
    <source>
        <dbReference type="ARBA" id="ARBA00022490"/>
    </source>
</evidence>
<organism evidence="7 8">
    <name type="scientific">Marinibaculum pumilum</name>
    <dbReference type="NCBI Taxonomy" id="1766165"/>
    <lineage>
        <taxon>Bacteria</taxon>
        <taxon>Pseudomonadati</taxon>
        <taxon>Pseudomonadota</taxon>
        <taxon>Alphaproteobacteria</taxon>
        <taxon>Rhodospirillales</taxon>
        <taxon>Rhodospirillaceae</taxon>
        <taxon>Marinibaculum</taxon>
    </lineage>
</organism>
<sequence>RRGPAARQAGAGKGQPRMIVATAGHVDHGKTALVAALTGTDTDRLPEEKARGLSIDLGFAYADLPGGARIGFVDVPGHERFLGNLIAGLAVIDAVVLVVAADAGPEAQTHAQLGLLALLDLPPALVVLTKVDRVDARRRTAAAAEAGVAMAAAGLPPAETLPFSAVTGEGCDMLVARLGAMATQVAPRTGRLFRLCVDRAFLRAGAGAVVTGGVAAGRLAAGAPAILSPAGVTVRAREVRAMDRPAAAAAAGRRCAVALAGRDLDRAGLGRAGGIGRGQWLLDPDLHRPTDRLDVLLRPAPDAEGRAGAGPGGLRRRAGVTVHLGATRLQARLALHDLPPATGGVAAHLRLDRPVAALAGDRLLLRDPADGAVLAGGRVLDPWPPQRGMMRASRAAAVAALAEPSPVARAAALLRCCPDGIDLPRLALAENAAAQEIAARFAVAGAVLLPPASGADAGGAIAIAADHWADLCALLVGIVAAAHAANPEQQGLGRAALLREGARRWAARHRGAVRLPLALCDGAAGALSAAGRLVAAGETLALPGHVPHLRPEDAALWERLAPMLREVPPPTLPVLARRLGLAAGTLERAVGRLATFGHVVRIARNRVVAAADLDRWQAALAELAQRGPFGMRAFCDAAGLGRNFAVALLEHFDRAGITVRGDDDSRSLAKGDQALAGAADCQAGADG</sequence>
<keyword evidence="2" id="KW-0963">Cytoplasm</keyword>
<dbReference type="PROSITE" id="PS51722">
    <property type="entry name" value="G_TR_2"/>
    <property type="match status" value="1"/>
</dbReference>
<dbReference type="PRINTS" id="PR00315">
    <property type="entry name" value="ELONGATNFCT"/>
</dbReference>
<gene>
    <name evidence="7" type="primary">selB</name>
    <name evidence="7" type="ORF">ACFOGJ_29015</name>
</gene>
<dbReference type="InterPro" id="IPR027417">
    <property type="entry name" value="P-loop_NTPase"/>
</dbReference>
<dbReference type="Pfam" id="PF09107">
    <property type="entry name" value="WHD_3rd_SelB"/>
    <property type="match status" value="1"/>
</dbReference>
<dbReference type="SUPFAM" id="SSF50465">
    <property type="entry name" value="EF-Tu/eEF-1alpha/eIF2-gamma C-terminal domain"/>
    <property type="match status" value="1"/>
</dbReference>
<evidence type="ECO:0000259" key="6">
    <source>
        <dbReference type="PROSITE" id="PS51722"/>
    </source>
</evidence>
<dbReference type="SUPFAM" id="SSF50447">
    <property type="entry name" value="Translation proteins"/>
    <property type="match status" value="1"/>
</dbReference>
<dbReference type="Proteomes" id="UP001595528">
    <property type="component" value="Unassembled WGS sequence"/>
</dbReference>
<feature type="non-terminal residue" evidence="7">
    <location>
        <position position="1"/>
    </location>
</feature>
<name>A0ABV7LA12_9PROT</name>
<dbReference type="Gene3D" id="1.10.10.2770">
    <property type="match status" value="1"/>
</dbReference>
<feature type="domain" description="Tr-type G" evidence="6">
    <location>
        <begin position="15"/>
        <end position="188"/>
    </location>
</feature>
<dbReference type="EMBL" id="JBHRTR010000054">
    <property type="protein sequence ID" value="MFC3231324.1"/>
    <property type="molecule type" value="Genomic_DNA"/>
</dbReference>
<dbReference type="InterPro" id="IPR004535">
    <property type="entry name" value="Transl_elong_SelB"/>
</dbReference>
<evidence type="ECO:0000313" key="7">
    <source>
        <dbReference type="EMBL" id="MFC3231324.1"/>
    </source>
</evidence>
<proteinExistence type="predicted"/>
<accession>A0ABV7LA12</accession>
<dbReference type="Gene3D" id="1.10.10.10">
    <property type="entry name" value="Winged helix-like DNA-binding domain superfamily/Winged helix DNA-binding domain"/>
    <property type="match status" value="1"/>
</dbReference>
<evidence type="ECO:0000256" key="4">
    <source>
        <dbReference type="ARBA" id="ARBA00022917"/>
    </source>
</evidence>
<dbReference type="SUPFAM" id="SSF46785">
    <property type="entry name" value="Winged helix' DNA-binding domain"/>
    <property type="match status" value="1"/>
</dbReference>
<dbReference type="InterPro" id="IPR036390">
    <property type="entry name" value="WH_DNA-bd_sf"/>
</dbReference>
<keyword evidence="7" id="KW-0251">Elongation factor</keyword>
<dbReference type="InterPro" id="IPR057335">
    <property type="entry name" value="Beta-barrel_SelB"/>
</dbReference>
<evidence type="ECO:0000313" key="8">
    <source>
        <dbReference type="Proteomes" id="UP001595528"/>
    </source>
</evidence>
<protein>
    <submittedName>
        <fullName evidence="7">Selenocysteine-specific translation elongation factor</fullName>
    </submittedName>
</protein>
<evidence type="ECO:0000256" key="3">
    <source>
        <dbReference type="ARBA" id="ARBA00022741"/>
    </source>
</evidence>
<dbReference type="PANTHER" id="PTHR43721:SF22">
    <property type="entry name" value="ELONGATION FACTOR TU, MITOCHONDRIAL"/>
    <property type="match status" value="1"/>
</dbReference>
<evidence type="ECO:0000256" key="5">
    <source>
        <dbReference type="ARBA" id="ARBA00023134"/>
    </source>
</evidence>
<dbReference type="InterPro" id="IPR009000">
    <property type="entry name" value="Transl_B-barrel_sf"/>
</dbReference>
<dbReference type="Gene3D" id="2.40.30.10">
    <property type="entry name" value="Translation factors"/>
    <property type="match status" value="1"/>
</dbReference>
<comment type="subcellular location">
    <subcellularLocation>
        <location evidence="1">Cytoplasm</location>
    </subcellularLocation>
</comment>
<dbReference type="InterPro" id="IPR015191">
    <property type="entry name" value="SelB_WHD4"/>
</dbReference>
<dbReference type="InterPro" id="IPR050055">
    <property type="entry name" value="EF-Tu_GTPase"/>
</dbReference>
<dbReference type="Pfam" id="PF00009">
    <property type="entry name" value="GTP_EFTU"/>
    <property type="match status" value="1"/>
</dbReference>
<reference evidence="8" key="1">
    <citation type="journal article" date="2019" name="Int. J. Syst. Evol. Microbiol.">
        <title>The Global Catalogue of Microorganisms (GCM) 10K type strain sequencing project: providing services to taxonomists for standard genome sequencing and annotation.</title>
        <authorList>
            <consortium name="The Broad Institute Genomics Platform"/>
            <consortium name="The Broad Institute Genome Sequencing Center for Infectious Disease"/>
            <person name="Wu L."/>
            <person name="Ma J."/>
        </authorList>
    </citation>
    <scope>NUCLEOTIDE SEQUENCE [LARGE SCALE GENOMIC DNA]</scope>
    <source>
        <strain evidence="8">KCTC 42964</strain>
    </source>
</reference>
<dbReference type="InterPro" id="IPR000795">
    <property type="entry name" value="T_Tr_GTP-bd_dom"/>
</dbReference>
<dbReference type="RefSeq" id="WP_379906796.1">
    <property type="nucleotide sequence ID" value="NZ_JBHRTR010000054.1"/>
</dbReference>
<keyword evidence="8" id="KW-1185">Reference proteome</keyword>
<dbReference type="NCBIfam" id="TIGR00475">
    <property type="entry name" value="selB"/>
    <property type="match status" value="1"/>
</dbReference>
<dbReference type="PANTHER" id="PTHR43721">
    <property type="entry name" value="ELONGATION FACTOR TU-RELATED"/>
    <property type="match status" value="1"/>
</dbReference>
<comment type="caution">
    <text evidence="7">The sequence shown here is derived from an EMBL/GenBank/DDBJ whole genome shotgun (WGS) entry which is preliminary data.</text>
</comment>
<dbReference type="SUPFAM" id="SSF52540">
    <property type="entry name" value="P-loop containing nucleoside triphosphate hydrolases"/>
    <property type="match status" value="1"/>
</dbReference>
<keyword evidence="4" id="KW-0648">Protein biosynthesis</keyword>